<dbReference type="PANTHER" id="PTHR46470">
    <property type="entry name" value="N-ACYLNEURAMINATE-9-PHOSPHATASE"/>
    <property type="match status" value="1"/>
</dbReference>
<dbReference type="InterPro" id="IPR006439">
    <property type="entry name" value="HAD-SF_hydro_IA"/>
</dbReference>
<gene>
    <name evidence="4" type="ORF">QE375_001838</name>
</gene>
<evidence type="ECO:0000313" key="4">
    <source>
        <dbReference type="EMBL" id="MDR6142284.1"/>
    </source>
</evidence>
<evidence type="ECO:0000256" key="1">
    <source>
        <dbReference type="ARBA" id="ARBA00001946"/>
    </source>
</evidence>
<dbReference type="Pfam" id="PF13242">
    <property type="entry name" value="Hydrolase_like"/>
    <property type="match status" value="1"/>
</dbReference>
<sequence>MQRQKIQTTGLAAKVDLILISEEIGYAKPAPESFKIACDRLGIVPGHVLYIGDDPRIDIDGATNAGLHTALLVRKTASGEAALENLTSRILTQ</sequence>
<dbReference type="EMBL" id="JAVIZQ010000001">
    <property type="protein sequence ID" value="MDR6142284.1"/>
    <property type="molecule type" value="Genomic_DNA"/>
</dbReference>
<dbReference type="NCBIfam" id="TIGR01549">
    <property type="entry name" value="HAD-SF-IA-v1"/>
    <property type="match status" value="1"/>
</dbReference>
<reference evidence="4 5" key="1">
    <citation type="submission" date="2023-08" db="EMBL/GenBank/DDBJ databases">
        <title>Functional and genomic diversity of the sorghum phyllosphere microbiome.</title>
        <authorList>
            <person name="Shade A."/>
        </authorList>
    </citation>
    <scope>NUCLEOTIDE SEQUENCE [LARGE SCALE GENOMIC DNA]</scope>
    <source>
        <strain evidence="4 5">SORGH_AS_0445</strain>
    </source>
</reference>
<dbReference type="Gene3D" id="3.40.50.1000">
    <property type="entry name" value="HAD superfamily/HAD-like"/>
    <property type="match status" value="1"/>
</dbReference>
<dbReference type="InterPro" id="IPR023214">
    <property type="entry name" value="HAD_sf"/>
</dbReference>
<dbReference type="InterPro" id="IPR036412">
    <property type="entry name" value="HAD-like_sf"/>
</dbReference>
<keyword evidence="3" id="KW-0460">Magnesium</keyword>
<accession>A0ABU1HQF0</accession>
<keyword evidence="5" id="KW-1185">Reference proteome</keyword>
<evidence type="ECO:0000256" key="3">
    <source>
        <dbReference type="ARBA" id="ARBA00022842"/>
    </source>
</evidence>
<dbReference type="GO" id="GO:0016787">
    <property type="term" value="F:hydrolase activity"/>
    <property type="evidence" value="ECO:0007669"/>
    <property type="project" value="UniProtKB-KW"/>
</dbReference>
<name>A0ABU1HQF0_9MICO</name>
<proteinExistence type="predicted"/>
<dbReference type="InterPro" id="IPR051400">
    <property type="entry name" value="HAD-like_hydrolase"/>
</dbReference>
<comment type="caution">
    <text evidence="4">The sequence shown here is derived from an EMBL/GenBank/DDBJ whole genome shotgun (WGS) entry which is preliminary data.</text>
</comment>
<dbReference type="Proteomes" id="UP001249291">
    <property type="component" value="Unassembled WGS sequence"/>
</dbReference>
<comment type="cofactor">
    <cofactor evidence="1">
        <name>Mg(2+)</name>
        <dbReference type="ChEBI" id="CHEBI:18420"/>
    </cofactor>
</comment>
<evidence type="ECO:0000313" key="5">
    <source>
        <dbReference type="Proteomes" id="UP001249291"/>
    </source>
</evidence>
<protein>
    <submittedName>
        <fullName evidence="4">HAD superfamily hydrolase (TIGR01509 family)</fullName>
    </submittedName>
</protein>
<evidence type="ECO:0000256" key="2">
    <source>
        <dbReference type="ARBA" id="ARBA00022801"/>
    </source>
</evidence>
<keyword evidence="2 4" id="KW-0378">Hydrolase</keyword>
<dbReference type="SUPFAM" id="SSF56784">
    <property type="entry name" value="HAD-like"/>
    <property type="match status" value="1"/>
</dbReference>
<organism evidence="4 5">
    <name type="scientific">Microbacterium foliorum</name>
    <dbReference type="NCBI Taxonomy" id="104336"/>
    <lineage>
        <taxon>Bacteria</taxon>
        <taxon>Bacillati</taxon>
        <taxon>Actinomycetota</taxon>
        <taxon>Actinomycetes</taxon>
        <taxon>Micrococcales</taxon>
        <taxon>Microbacteriaceae</taxon>
        <taxon>Microbacterium</taxon>
    </lineage>
</organism>